<protein>
    <submittedName>
        <fullName evidence="2">NAD(P)/FAD-dependent oxidoreductase</fullName>
    </submittedName>
</protein>
<proteinExistence type="predicted"/>
<evidence type="ECO:0000259" key="1">
    <source>
        <dbReference type="Pfam" id="PF01593"/>
    </source>
</evidence>
<comment type="caution">
    <text evidence="2">The sequence shown here is derived from an EMBL/GenBank/DDBJ whole genome shotgun (WGS) entry which is preliminary data.</text>
</comment>
<organism evidence="2 3">
    <name type="scientific">Deinococcus radiophilus</name>
    <dbReference type="NCBI Taxonomy" id="32062"/>
    <lineage>
        <taxon>Bacteria</taxon>
        <taxon>Thermotogati</taxon>
        <taxon>Deinococcota</taxon>
        <taxon>Deinococci</taxon>
        <taxon>Deinococcales</taxon>
        <taxon>Deinococcaceae</taxon>
        <taxon>Deinococcus</taxon>
    </lineage>
</organism>
<dbReference type="InterPro" id="IPR006311">
    <property type="entry name" value="TAT_signal"/>
</dbReference>
<dbReference type="Gene3D" id="3.50.50.60">
    <property type="entry name" value="FAD/NAD(P)-binding domain"/>
    <property type="match status" value="1"/>
</dbReference>
<evidence type="ECO:0000313" key="3">
    <source>
        <dbReference type="Proteomes" id="UP000277766"/>
    </source>
</evidence>
<dbReference type="EMBL" id="RXPE01000024">
    <property type="protein sequence ID" value="RTR25602.1"/>
    <property type="molecule type" value="Genomic_DNA"/>
</dbReference>
<accession>A0A431VQV4</accession>
<dbReference type="PROSITE" id="PS51318">
    <property type="entry name" value="TAT"/>
    <property type="match status" value="1"/>
</dbReference>
<dbReference type="SUPFAM" id="SSF51905">
    <property type="entry name" value="FAD/NAD(P)-binding domain"/>
    <property type="match status" value="1"/>
</dbReference>
<dbReference type="PANTHER" id="PTHR10742">
    <property type="entry name" value="FLAVIN MONOAMINE OXIDASE"/>
    <property type="match status" value="1"/>
</dbReference>
<dbReference type="Gene3D" id="3.90.660.10">
    <property type="match status" value="1"/>
</dbReference>
<dbReference type="InterPro" id="IPR002937">
    <property type="entry name" value="Amino_oxidase"/>
</dbReference>
<dbReference type="Gene3D" id="1.20.1440.240">
    <property type="match status" value="1"/>
</dbReference>
<dbReference type="Proteomes" id="UP000277766">
    <property type="component" value="Unassembled WGS sequence"/>
</dbReference>
<dbReference type="InterPro" id="IPR050281">
    <property type="entry name" value="Flavin_monoamine_oxidase"/>
</dbReference>
<dbReference type="PANTHER" id="PTHR10742:SF410">
    <property type="entry name" value="LYSINE-SPECIFIC HISTONE DEMETHYLASE 2"/>
    <property type="match status" value="1"/>
</dbReference>
<sequence length="533" mass="58345">MTEQDQITPAAEGTGSLTRRRFIEMMGAVGGTAAAMHAMTSLGFAQGSENRIPQLQGSGAGTSVLILGAGLAGMSSAFELSKLGYDVRILEFRGQAGGRCWTLRGGDTYTELGGETQQVQFQEGNYFNPGPWRIPYHHRTYLEYARQFGVQLEPFIQVNENAYIHRSGPGKKYRIREVRSDFYGNVAELLSKAVNAGGLDQDLTGDDKDKMTEALAEWGALDDAARYVKGMASSHHRGYSVDPADRLQPGEPSDLIPRSDLLQGGYWQNIIDGLVYDHQQAIFQPVGGMDQMARAFEERTRDLITYNARVTSLTAQDTGGVSATYVDGSGAEQQVQADYCICTIPLSVLSQVELNADPELVRATREIAYAASFKAGLEARRFWETEEHIYGGVTYTDLPIAVTSYPSTGQNLAETGVVLAAYQFGPDALKYSGMTPQQRLTEVRGMYAQIHPQMQDEFISGVSVGWHRVPWALGCYAPYTDEQRQGAYAVLSRRHGPLMLAGEHISYWNGWQEGALLSAMSAVQEIHGAAQAG</sequence>
<evidence type="ECO:0000313" key="2">
    <source>
        <dbReference type="EMBL" id="RTR25602.1"/>
    </source>
</evidence>
<reference evidence="2 3" key="1">
    <citation type="submission" date="2018-12" db="EMBL/GenBank/DDBJ databases">
        <title>Deinococcus radiophilus ATCC 27603 genome sequencing and assembly.</title>
        <authorList>
            <person name="Maclea K.S."/>
            <person name="Maynard C.R."/>
        </authorList>
    </citation>
    <scope>NUCLEOTIDE SEQUENCE [LARGE SCALE GENOMIC DNA]</scope>
    <source>
        <strain evidence="2 3">ATCC 27603</strain>
    </source>
</reference>
<dbReference type="SUPFAM" id="SSF54373">
    <property type="entry name" value="FAD-linked reductases, C-terminal domain"/>
    <property type="match status" value="1"/>
</dbReference>
<dbReference type="AlphaFoldDB" id="A0A431VQV4"/>
<dbReference type="Pfam" id="PF01593">
    <property type="entry name" value="Amino_oxidase"/>
    <property type="match status" value="1"/>
</dbReference>
<keyword evidence="3" id="KW-1185">Reference proteome</keyword>
<dbReference type="RefSeq" id="WP_126352684.1">
    <property type="nucleotide sequence ID" value="NZ_CP086381.1"/>
</dbReference>
<dbReference type="InterPro" id="IPR036188">
    <property type="entry name" value="FAD/NAD-bd_sf"/>
</dbReference>
<dbReference type="OrthoDB" id="8845488at2"/>
<dbReference type="GO" id="GO:0016491">
    <property type="term" value="F:oxidoreductase activity"/>
    <property type="evidence" value="ECO:0007669"/>
    <property type="project" value="InterPro"/>
</dbReference>
<name>A0A431VQV4_9DEIO</name>
<feature type="domain" description="Amine oxidase" evidence="1">
    <location>
        <begin position="71"/>
        <end position="526"/>
    </location>
</feature>
<gene>
    <name evidence="2" type="ORF">EJ104_10290</name>
</gene>